<evidence type="ECO:0000256" key="4">
    <source>
        <dbReference type="ARBA" id="ARBA00023157"/>
    </source>
</evidence>
<organism evidence="8 9">
    <name type="scientific">Aspergillus cavernicola</name>
    <dbReference type="NCBI Taxonomy" id="176166"/>
    <lineage>
        <taxon>Eukaryota</taxon>
        <taxon>Fungi</taxon>
        <taxon>Dikarya</taxon>
        <taxon>Ascomycota</taxon>
        <taxon>Pezizomycotina</taxon>
        <taxon>Eurotiomycetes</taxon>
        <taxon>Eurotiomycetidae</taxon>
        <taxon>Eurotiales</taxon>
        <taxon>Aspergillaceae</taxon>
        <taxon>Aspergillus</taxon>
        <taxon>Aspergillus subgen. Nidulantes</taxon>
    </lineage>
</organism>
<dbReference type="GO" id="GO:0016787">
    <property type="term" value="F:hydrolase activity"/>
    <property type="evidence" value="ECO:0007669"/>
    <property type="project" value="UniProtKB-KW"/>
</dbReference>
<keyword evidence="3" id="KW-0964">Secreted</keyword>
<keyword evidence="8" id="KW-0378">Hydrolase</keyword>
<accession>A0ABR4HR98</accession>
<dbReference type="InterPro" id="IPR005103">
    <property type="entry name" value="AA9_LPMO"/>
</dbReference>
<dbReference type="EMBL" id="JBFXLS010000088">
    <property type="protein sequence ID" value="KAL2817890.1"/>
    <property type="molecule type" value="Genomic_DNA"/>
</dbReference>
<evidence type="ECO:0000256" key="1">
    <source>
        <dbReference type="ARBA" id="ARBA00001973"/>
    </source>
</evidence>
<evidence type="ECO:0000313" key="9">
    <source>
        <dbReference type="Proteomes" id="UP001610335"/>
    </source>
</evidence>
<protein>
    <submittedName>
        <fullName evidence="8">Glycosyl hydrolase family 61-domain-containing protein</fullName>
    </submittedName>
</protein>
<feature type="domain" description="Auxiliary Activity family 9 catalytic" evidence="7">
    <location>
        <begin position="20"/>
        <end position="235"/>
    </location>
</feature>
<feature type="chain" id="PRO_5046028716" evidence="6">
    <location>
        <begin position="20"/>
        <end position="385"/>
    </location>
</feature>
<feature type="compositionally biased region" description="Polar residues" evidence="5">
    <location>
        <begin position="300"/>
        <end position="320"/>
    </location>
</feature>
<keyword evidence="4" id="KW-1015">Disulfide bond</keyword>
<evidence type="ECO:0000256" key="5">
    <source>
        <dbReference type="SAM" id="MobiDB-lite"/>
    </source>
</evidence>
<evidence type="ECO:0000256" key="3">
    <source>
        <dbReference type="ARBA" id="ARBA00022525"/>
    </source>
</evidence>
<evidence type="ECO:0000256" key="6">
    <source>
        <dbReference type="SAM" id="SignalP"/>
    </source>
</evidence>
<evidence type="ECO:0000256" key="2">
    <source>
        <dbReference type="ARBA" id="ARBA00004613"/>
    </source>
</evidence>
<proteinExistence type="predicted"/>
<keyword evidence="6" id="KW-0732">Signal</keyword>
<feature type="compositionally biased region" description="Low complexity" evidence="5">
    <location>
        <begin position="258"/>
        <end position="299"/>
    </location>
</feature>
<dbReference type="PANTHER" id="PTHR33353:SF34">
    <property type="entry name" value="ENDO-BETA-1,4-GLUCANASE D"/>
    <property type="match status" value="1"/>
</dbReference>
<reference evidence="8 9" key="1">
    <citation type="submission" date="2024-07" db="EMBL/GenBank/DDBJ databases">
        <title>Section-level genome sequencing and comparative genomics of Aspergillus sections Usti and Cavernicolus.</title>
        <authorList>
            <consortium name="Lawrence Berkeley National Laboratory"/>
            <person name="Nybo J.L."/>
            <person name="Vesth T.C."/>
            <person name="Theobald S."/>
            <person name="Frisvad J.C."/>
            <person name="Larsen T.O."/>
            <person name="Kjaerboelling I."/>
            <person name="Rothschild-Mancinelli K."/>
            <person name="Lyhne E.K."/>
            <person name="Kogle M.E."/>
            <person name="Barry K."/>
            <person name="Clum A."/>
            <person name="Na H."/>
            <person name="Ledsgaard L."/>
            <person name="Lin J."/>
            <person name="Lipzen A."/>
            <person name="Kuo A."/>
            <person name="Riley R."/>
            <person name="Mondo S."/>
            <person name="LaButti K."/>
            <person name="Haridas S."/>
            <person name="Pangalinan J."/>
            <person name="Salamov A.A."/>
            <person name="Simmons B.A."/>
            <person name="Magnuson J.K."/>
            <person name="Chen J."/>
            <person name="Drula E."/>
            <person name="Henrissat B."/>
            <person name="Wiebenga A."/>
            <person name="Lubbers R.J."/>
            <person name="Gomes A.C."/>
            <person name="Makela M.R."/>
            <person name="Stajich J."/>
            <person name="Grigoriev I.V."/>
            <person name="Mortensen U.H."/>
            <person name="De vries R.P."/>
            <person name="Baker S.E."/>
            <person name="Andersen M.R."/>
        </authorList>
    </citation>
    <scope>NUCLEOTIDE SEQUENCE [LARGE SCALE GENOMIC DNA]</scope>
    <source>
        <strain evidence="8 9">CBS 600.67</strain>
    </source>
</reference>
<evidence type="ECO:0000259" key="7">
    <source>
        <dbReference type="Pfam" id="PF03443"/>
    </source>
</evidence>
<dbReference type="Gene3D" id="2.70.50.70">
    <property type="match status" value="1"/>
</dbReference>
<feature type="compositionally biased region" description="Basic residues" evidence="5">
    <location>
        <begin position="365"/>
        <end position="385"/>
    </location>
</feature>
<comment type="caution">
    <text evidence="8">The sequence shown here is derived from an EMBL/GenBank/DDBJ whole genome shotgun (WGS) entry which is preliminary data.</text>
</comment>
<dbReference type="InterPro" id="IPR049892">
    <property type="entry name" value="AA9"/>
</dbReference>
<dbReference type="PANTHER" id="PTHR33353">
    <property type="entry name" value="PUTATIVE (AFU_ORTHOLOGUE AFUA_1G12560)-RELATED"/>
    <property type="match status" value="1"/>
</dbReference>
<feature type="signal peptide" evidence="6">
    <location>
        <begin position="1"/>
        <end position="19"/>
    </location>
</feature>
<evidence type="ECO:0000313" key="8">
    <source>
        <dbReference type="EMBL" id="KAL2817890.1"/>
    </source>
</evidence>
<dbReference type="Proteomes" id="UP001610335">
    <property type="component" value="Unassembled WGS sequence"/>
</dbReference>
<gene>
    <name evidence="8" type="ORF">BDW59DRAFT_152346</name>
</gene>
<keyword evidence="9" id="KW-1185">Reference proteome</keyword>
<sequence>MSLLQLTAILLGAAGSALGHGYVTSIDVDGTTYGGYLIDTYYYESDPPELIAWSTTATDNGYVAPTAYDDSDIVCHRGAEPGALSAEVSAGGDVTMFWNTWPSDHHGPVITYLAQCDGDCASVDKTSLEFFKIDAGGLIDNSNVPGTWATDELIAANISRTITIPSDIQSGNYVLRHEIIALHSAEALDGAQNYPQCINLKVTGSGTATPSGILGTALYKDTDPGIYVDIWNSLSTYEIPGPTLYSAGSVATGTSTATATTTTSTESSLATTTTADTEPSTTTTALATLTASADSATGTQDTDPTGLPEQTSGSPSQVTPQPEAPTVVVAPSSSTQTVAATTSVPSGQVNPHGNGGKGHSQTCKASKKRSSGISNRRRHARDISI</sequence>
<comment type="subcellular location">
    <subcellularLocation>
        <location evidence="2">Secreted</location>
    </subcellularLocation>
</comment>
<feature type="compositionally biased region" description="Low complexity" evidence="5">
    <location>
        <begin position="324"/>
        <end position="346"/>
    </location>
</feature>
<dbReference type="Pfam" id="PF03443">
    <property type="entry name" value="AA9"/>
    <property type="match status" value="1"/>
</dbReference>
<comment type="cofactor">
    <cofactor evidence="1">
        <name>Cu(2+)</name>
        <dbReference type="ChEBI" id="CHEBI:29036"/>
    </cofactor>
</comment>
<name>A0ABR4HR98_9EURO</name>
<feature type="region of interest" description="Disordered" evidence="5">
    <location>
        <begin position="258"/>
        <end position="385"/>
    </location>
</feature>
<dbReference type="CDD" id="cd21175">
    <property type="entry name" value="LPMO_AA9"/>
    <property type="match status" value="1"/>
</dbReference>